<organism evidence="8 9">
    <name type="scientific">Rhizoclosmatium globosum</name>
    <dbReference type="NCBI Taxonomy" id="329046"/>
    <lineage>
        <taxon>Eukaryota</taxon>
        <taxon>Fungi</taxon>
        <taxon>Fungi incertae sedis</taxon>
        <taxon>Chytridiomycota</taxon>
        <taxon>Chytridiomycota incertae sedis</taxon>
        <taxon>Chytridiomycetes</taxon>
        <taxon>Chytridiales</taxon>
        <taxon>Chytriomycetaceae</taxon>
        <taxon>Rhizoclosmatium</taxon>
    </lineage>
</organism>
<dbReference type="InterPro" id="IPR011011">
    <property type="entry name" value="Znf_FYVE_PHD"/>
</dbReference>
<evidence type="ECO:0000256" key="3">
    <source>
        <dbReference type="ARBA" id="ARBA00022771"/>
    </source>
</evidence>
<dbReference type="InterPro" id="IPR037869">
    <property type="entry name" value="Spp1/CFP1"/>
</dbReference>
<evidence type="ECO:0000256" key="6">
    <source>
        <dbReference type="PROSITE-ProRule" id="PRU00146"/>
    </source>
</evidence>
<dbReference type="GO" id="GO:0008270">
    <property type="term" value="F:zinc ion binding"/>
    <property type="evidence" value="ECO:0007669"/>
    <property type="project" value="UniProtKB-KW"/>
</dbReference>
<dbReference type="InterPro" id="IPR019786">
    <property type="entry name" value="Zinc_finger_PHD-type_CS"/>
</dbReference>
<evidence type="ECO:0000256" key="2">
    <source>
        <dbReference type="ARBA" id="ARBA00022723"/>
    </source>
</evidence>
<keyword evidence="2" id="KW-0479">Metal-binding</keyword>
<dbReference type="SMART" id="SM00249">
    <property type="entry name" value="PHD"/>
    <property type="match status" value="1"/>
</dbReference>
<dbReference type="AlphaFoldDB" id="A0A1Y2BS94"/>
<evidence type="ECO:0000256" key="5">
    <source>
        <dbReference type="ARBA" id="ARBA00023242"/>
    </source>
</evidence>
<dbReference type="Pfam" id="PF00628">
    <property type="entry name" value="PHD"/>
    <property type="match status" value="1"/>
</dbReference>
<name>A0A1Y2BS94_9FUNG</name>
<keyword evidence="4" id="KW-0862">Zinc</keyword>
<dbReference type="InterPro" id="IPR019787">
    <property type="entry name" value="Znf_PHD-finger"/>
</dbReference>
<reference evidence="8 9" key="1">
    <citation type="submission" date="2016-07" db="EMBL/GenBank/DDBJ databases">
        <title>Pervasive Adenine N6-methylation of Active Genes in Fungi.</title>
        <authorList>
            <consortium name="DOE Joint Genome Institute"/>
            <person name="Mondo S.J."/>
            <person name="Dannebaum R.O."/>
            <person name="Kuo R.C."/>
            <person name="Labutti K."/>
            <person name="Haridas S."/>
            <person name="Kuo A."/>
            <person name="Salamov A."/>
            <person name="Ahrendt S.R."/>
            <person name="Lipzen A."/>
            <person name="Sullivan W."/>
            <person name="Andreopoulos W.B."/>
            <person name="Clum A."/>
            <person name="Lindquist E."/>
            <person name="Daum C."/>
            <person name="Ramamoorthy G.K."/>
            <person name="Gryganskyi A."/>
            <person name="Culley D."/>
            <person name="Magnuson J.K."/>
            <person name="James T.Y."/>
            <person name="O'Malley M.A."/>
            <person name="Stajich J.E."/>
            <person name="Spatafora J.W."/>
            <person name="Visel A."/>
            <person name="Grigoriev I.V."/>
        </authorList>
    </citation>
    <scope>NUCLEOTIDE SEQUENCE [LARGE SCALE GENOMIC DNA]</scope>
    <source>
        <strain evidence="8 9">JEL800</strain>
    </source>
</reference>
<evidence type="ECO:0000313" key="9">
    <source>
        <dbReference type="Proteomes" id="UP000193642"/>
    </source>
</evidence>
<sequence length="846" mass="97214">MSMQYALIIFEHKTVMEIMSFCCEILGVELPQPTKEDLSNKDMFLPDCSSDHLHVGILWWQVQKLMEMEWTSTEHMNPLPTLEFLVIVHEMFNATLLNKFFRFTSENIKHCCVWFSLRLSWFDKCSAAASKRSRVNTFIPDVPTLRNLKYTISGFINCAEYLLKRGHESIPSNQGSQSCLESTFGAKKEDDATTVQKYTAHNSRFQQADVTISYVNGLRNNKMYDSTHDVIAQARKGNCAVCVVPAKRTNPSETVSKWKDSMLLFQHVFLKARQQRPTRQQSGFREQILAEDIHEICEEYEDIIFDRKALKRGELAELVFPEFKRRNFRTNTMLMLLLKNKQFNEFLILCHGSQLASWWNTFSKGGEFVANFDFILISLFEKCFELMDEWSTQRCTAKNTIDAVKFFDDWQDSANIGTLFCENMPEYLQGDRYLYAILFQSVKAIFHEFVNSLLPAPAKVSTSLKRDNLLYMTHLFGGWAVKKMQGVVKSAAVRVAGSKTRQHYEQIQVALRTMRLLKHDLEGQGILMNDATFCPTDYHQLNKGGLVYIVRDFHSFVNRILLQTYNTMDIEHNGDSCVEIAWDKVENDGQLPDLFDSGWRKVFTASTFPELRGNAKIKEYVYSHLLSSIFHARAAELVKRYQQDRLSRFNSASAKLGLRALLKAKSRESRAGYAAKETEQQNGKRQKLQVNTTVNEARPVVDKDTHIYCICRKRDDGSRMIYCDGCDDWFHPKCLELASVAIDEMEGKKFYCRFCLKFEEFGQTFNDAEFLRGASDGSSGSASNSIATSIQRYGVDETVFLDAGEVELGAEPENTTFAVISTQENEEQPKSAKRKRAQTTFFGMVR</sequence>
<evidence type="ECO:0000256" key="1">
    <source>
        <dbReference type="ARBA" id="ARBA00004123"/>
    </source>
</evidence>
<dbReference type="PROSITE" id="PS01359">
    <property type="entry name" value="ZF_PHD_1"/>
    <property type="match status" value="1"/>
</dbReference>
<dbReference type="Gene3D" id="3.30.40.10">
    <property type="entry name" value="Zinc/RING finger domain, C3HC4 (zinc finger)"/>
    <property type="match status" value="1"/>
</dbReference>
<dbReference type="PROSITE" id="PS50016">
    <property type="entry name" value="ZF_PHD_2"/>
    <property type="match status" value="1"/>
</dbReference>
<dbReference type="OrthoDB" id="436852at2759"/>
<comment type="caution">
    <text evidence="8">The sequence shown here is derived from an EMBL/GenBank/DDBJ whole genome shotgun (WGS) entry which is preliminary data.</text>
</comment>
<feature type="domain" description="PHD-type" evidence="7">
    <location>
        <begin position="706"/>
        <end position="758"/>
    </location>
</feature>
<accession>A0A1Y2BS94</accession>
<keyword evidence="9" id="KW-1185">Reference proteome</keyword>
<keyword evidence="5" id="KW-0539">Nucleus</keyword>
<proteinExistence type="predicted"/>
<protein>
    <recommendedName>
        <fullName evidence="7">PHD-type domain-containing protein</fullName>
    </recommendedName>
</protein>
<dbReference type="SUPFAM" id="SSF57903">
    <property type="entry name" value="FYVE/PHD zinc finger"/>
    <property type="match status" value="1"/>
</dbReference>
<comment type="subcellular location">
    <subcellularLocation>
        <location evidence="1">Nucleus</location>
    </subcellularLocation>
</comment>
<dbReference type="GO" id="GO:0045893">
    <property type="term" value="P:positive regulation of DNA-templated transcription"/>
    <property type="evidence" value="ECO:0007669"/>
    <property type="project" value="TreeGrafter"/>
</dbReference>
<dbReference type="EMBL" id="MCGO01000049">
    <property type="protein sequence ID" value="ORY37621.1"/>
    <property type="molecule type" value="Genomic_DNA"/>
</dbReference>
<dbReference type="InterPro" id="IPR013083">
    <property type="entry name" value="Znf_RING/FYVE/PHD"/>
</dbReference>
<dbReference type="PANTHER" id="PTHR46174">
    <property type="entry name" value="CXXC-TYPE ZINC FINGER PROTEIN 1"/>
    <property type="match status" value="1"/>
</dbReference>
<evidence type="ECO:0000259" key="7">
    <source>
        <dbReference type="PROSITE" id="PS50016"/>
    </source>
</evidence>
<dbReference type="InterPro" id="IPR001965">
    <property type="entry name" value="Znf_PHD"/>
</dbReference>
<dbReference type="GO" id="GO:0048188">
    <property type="term" value="C:Set1C/COMPASS complex"/>
    <property type="evidence" value="ECO:0007669"/>
    <property type="project" value="InterPro"/>
</dbReference>
<gene>
    <name evidence="8" type="ORF">BCR33DRAFT_448187</name>
</gene>
<evidence type="ECO:0000313" key="8">
    <source>
        <dbReference type="EMBL" id="ORY37621.1"/>
    </source>
</evidence>
<keyword evidence="3 6" id="KW-0863">Zinc-finger</keyword>
<evidence type="ECO:0000256" key="4">
    <source>
        <dbReference type="ARBA" id="ARBA00022833"/>
    </source>
</evidence>
<dbReference type="STRING" id="329046.A0A1Y2BS94"/>
<dbReference type="PANTHER" id="PTHR46174:SF1">
    <property type="entry name" value="CXXC-TYPE ZINC FINGER PROTEIN 1"/>
    <property type="match status" value="1"/>
</dbReference>
<dbReference type="Proteomes" id="UP000193642">
    <property type="component" value="Unassembled WGS sequence"/>
</dbReference>